<dbReference type="RefSeq" id="WP_227745859.1">
    <property type="nucleotide sequence ID" value="NZ_JAUJQL010000013.1"/>
</dbReference>
<comment type="caution">
    <text evidence="1">The sequence shown here is derived from an EMBL/GenBank/DDBJ whole genome shotgun (WGS) entry which is preliminary data.</text>
</comment>
<evidence type="ECO:0000313" key="1">
    <source>
        <dbReference type="EMBL" id="MDN7526069.1"/>
    </source>
</evidence>
<dbReference type="EMBL" id="JAUJQL010000013">
    <property type="protein sequence ID" value="MDN7526069.1"/>
    <property type="molecule type" value="Genomic_DNA"/>
</dbReference>
<sequence length="301" mass="33018">MLDLVPERLDIIPGRRPPRSCGWRSTTSRIIAASLLSISMSACSHADPAYTGVSIEALNYLPYNLTRFAISDQFGNTVRGGGDLEPGAGEGSIACCYSLKGTNFKVRWAYYDADDWRPGEQVKKQWAEAGVSLPPTKMPDSIGSRILEIHFYPDHHVELALPGEMLGSTRLPIVDASRGLMKRYESQLGRKYQDNDAQLHRRISRAVAEAWLKYRFTDLSDLEQYAYYALLVNPRFDAHPDMQQIIQSSKAKPGAFAKAVAALPPAVAKALAHDRFGAVAVPSISAGLLPSSRVENGQAPS</sequence>
<proteinExistence type="predicted"/>
<keyword evidence="2" id="KW-1185">Reference proteome</keyword>
<accession>A0ABT8NXB1</accession>
<organism evidence="1 2">
    <name type="scientific">Burkholderia orbicola</name>
    <dbReference type="NCBI Taxonomy" id="2978683"/>
    <lineage>
        <taxon>Bacteria</taxon>
        <taxon>Pseudomonadati</taxon>
        <taxon>Pseudomonadota</taxon>
        <taxon>Betaproteobacteria</taxon>
        <taxon>Burkholderiales</taxon>
        <taxon>Burkholderiaceae</taxon>
        <taxon>Burkholderia</taxon>
        <taxon>Burkholderia cepacia complex</taxon>
    </lineage>
</organism>
<name>A0ABT8NXB1_9BURK</name>
<evidence type="ECO:0000313" key="2">
    <source>
        <dbReference type="Proteomes" id="UP001172217"/>
    </source>
</evidence>
<reference evidence="1" key="1">
    <citation type="submission" date="2023-07" db="EMBL/GenBank/DDBJ databases">
        <title>A collection of bacterial strains from the Burkholderia cepacia Research Laboratory and Repository.</title>
        <authorList>
            <person name="Lipuma J."/>
            <person name="Spilker T."/>
            <person name="Caverly L."/>
        </authorList>
    </citation>
    <scope>NUCLEOTIDE SEQUENCE</scope>
    <source>
        <strain evidence="1">AU45194</strain>
    </source>
</reference>
<protein>
    <submittedName>
        <fullName evidence="1">DUF3304 domain-containing protein</fullName>
    </submittedName>
</protein>
<gene>
    <name evidence="1" type="ORF">QZM70_24275</name>
</gene>
<dbReference type="Proteomes" id="UP001172217">
    <property type="component" value="Unassembled WGS sequence"/>
</dbReference>